<dbReference type="Pfam" id="PF13350">
    <property type="entry name" value="Y_phosphatase3"/>
    <property type="match status" value="1"/>
</dbReference>
<name>A0A2T3IZ74_9GAMM</name>
<evidence type="ECO:0008006" key="3">
    <source>
        <dbReference type="Google" id="ProtNLM"/>
    </source>
</evidence>
<dbReference type="SUPFAM" id="SSF52799">
    <property type="entry name" value="(Phosphotyrosine protein) phosphatases II"/>
    <property type="match status" value="1"/>
</dbReference>
<protein>
    <recommendedName>
        <fullName evidence="3">Tyrosine specific protein phosphatases domain-containing protein</fullName>
    </recommendedName>
</protein>
<reference evidence="1 2" key="1">
    <citation type="submission" date="2018-03" db="EMBL/GenBank/DDBJ databases">
        <title>Whole genome sequencing of Histamine producing bacteria.</title>
        <authorList>
            <person name="Butler K."/>
        </authorList>
    </citation>
    <scope>NUCLEOTIDE SEQUENCE [LARGE SCALE GENOMIC DNA]</scope>
    <source>
        <strain evidence="1 2">JCM 13586</strain>
    </source>
</reference>
<comment type="caution">
    <text evidence="1">The sequence shown here is derived from an EMBL/GenBank/DDBJ whole genome shotgun (WGS) entry which is preliminary data.</text>
</comment>
<dbReference type="PROSITE" id="PS00383">
    <property type="entry name" value="TYR_PHOSPHATASE_1"/>
    <property type="match status" value="1"/>
</dbReference>
<dbReference type="OrthoDB" id="9814896at2"/>
<dbReference type="InterPro" id="IPR029021">
    <property type="entry name" value="Prot-tyrosine_phosphatase-like"/>
</dbReference>
<dbReference type="Proteomes" id="UP000241222">
    <property type="component" value="Unassembled WGS sequence"/>
</dbReference>
<dbReference type="InterPro" id="IPR016130">
    <property type="entry name" value="Tyr_Pase_AS"/>
</dbReference>
<proteinExistence type="predicted"/>
<dbReference type="GO" id="GO:0004721">
    <property type="term" value="F:phosphoprotein phosphatase activity"/>
    <property type="evidence" value="ECO:0007669"/>
    <property type="project" value="InterPro"/>
</dbReference>
<accession>A0A2T3IZ74</accession>
<evidence type="ECO:0000313" key="2">
    <source>
        <dbReference type="Proteomes" id="UP000241222"/>
    </source>
</evidence>
<dbReference type="InterPro" id="IPR026893">
    <property type="entry name" value="Tyr/Ser_Pase_IphP-type"/>
</dbReference>
<keyword evidence="2" id="KW-1185">Reference proteome</keyword>
<dbReference type="AlphaFoldDB" id="A0A2T3IZ74"/>
<dbReference type="EMBL" id="PYMH01000004">
    <property type="protein sequence ID" value="PSU33960.1"/>
    <property type="molecule type" value="Genomic_DNA"/>
</dbReference>
<organism evidence="1 2">
    <name type="scientific">Photobacterium lutimaris</name>
    <dbReference type="NCBI Taxonomy" id="388278"/>
    <lineage>
        <taxon>Bacteria</taxon>
        <taxon>Pseudomonadati</taxon>
        <taxon>Pseudomonadota</taxon>
        <taxon>Gammaproteobacteria</taxon>
        <taxon>Vibrionales</taxon>
        <taxon>Vibrionaceae</taxon>
        <taxon>Photobacterium</taxon>
    </lineage>
</organism>
<gene>
    <name evidence="1" type="ORF">C9I99_11390</name>
</gene>
<sequence>MMHYQIQGDQVLFTLSSTYGKLYLKGTFTNWKLDEGFRFERCGNEYQLKKNVNEVNKIGNSGFIEYVIWSEEAQAAVEIDNVQDGYCFNNQSNGGLNHLLFLEKPSECQLKEISEASKHSFFIKNQKTHFSSDYQLANFRSVDGGDLKPGWLYRSYHPVTPSRANHSVLKVIEPVRQATAMALTEQHRISSVINLSDSEEVLARSMPSAPESYYQRCWQKGNVHSVPMAYETVYFMSDRNEALNDDELGFEDGIRRLIAVVARHSGPYLVHCRLGSDRTGVTCAFLQLLMGASKQEIADNYLKTNQLGIGEYRSFRLLERALQAAIGKDCFSNGDEKVKAYLKRLNIPEELMTQAKANLSGKMC</sequence>
<dbReference type="Gene3D" id="3.90.190.10">
    <property type="entry name" value="Protein tyrosine phosphatase superfamily"/>
    <property type="match status" value="1"/>
</dbReference>
<evidence type="ECO:0000313" key="1">
    <source>
        <dbReference type="EMBL" id="PSU33960.1"/>
    </source>
</evidence>